<dbReference type="RefSeq" id="WP_344936420.1">
    <property type="nucleotide sequence ID" value="NZ_BAAAZR010000002.1"/>
</dbReference>
<dbReference type="Gene3D" id="1.25.40.10">
    <property type="entry name" value="Tetratricopeptide repeat domain"/>
    <property type="match status" value="1"/>
</dbReference>
<proteinExistence type="predicted"/>
<dbReference type="Proteomes" id="UP001500888">
    <property type="component" value="Unassembled WGS sequence"/>
</dbReference>
<dbReference type="InterPro" id="IPR011990">
    <property type="entry name" value="TPR-like_helical_dom_sf"/>
</dbReference>
<dbReference type="SUPFAM" id="SSF48452">
    <property type="entry name" value="TPR-like"/>
    <property type="match status" value="1"/>
</dbReference>
<keyword evidence="3" id="KW-1185">Reference proteome</keyword>
<gene>
    <name evidence="2" type="ORF">GCM10022226_17110</name>
</gene>
<dbReference type="Pfam" id="PF13174">
    <property type="entry name" value="TPR_6"/>
    <property type="match status" value="1"/>
</dbReference>
<feature type="region of interest" description="Disordered" evidence="1">
    <location>
        <begin position="223"/>
        <end position="251"/>
    </location>
</feature>
<sequence>MDGEDGRNGTESLIAVAGLAVVRALHAHRASLRRREHDGVGLSEQERRRYAEALKAAIGQHAGGEPAEALRGYGALLQLSPNDPVALTNAAQIWIDHGVSLQDAARALDLATAATTDPGKRACVGIQRARLHLCFGRYSEAVAELSSSVTVLPDPGADPAPTAWYLLGTCLMEMGDEPGAQRAFRTVLAHRPLAVEAWIALARLVAESDRPAACKLLEHGQDFIAPPERAGPGAPPEEPGREQDGRPGGLAARQAGAGLLVEAALIMLEPPRDHEQARAFLDRAARLCPESPYPLVNHAGIDEELRDLAAFRRHMGEAVPKVRHTDRRLIAHMLNEAFTGEYGDITLAAMGECGLIDRAELRRRLEAWEHQRSTRERSTTVHHYYNGVVAGHGALVSGVRPAYSLNGGTAMTGDDIS</sequence>
<organism evidence="2 3">
    <name type="scientific">Sphaerisporangium flaviroseum</name>
    <dbReference type="NCBI Taxonomy" id="509199"/>
    <lineage>
        <taxon>Bacteria</taxon>
        <taxon>Bacillati</taxon>
        <taxon>Actinomycetota</taxon>
        <taxon>Actinomycetes</taxon>
        <taxon>Streptosporangiales</taxon>
        <taxon>Streptosporangiaceae</taxon>
        <taxon>Sphaerisporangium</taxon>
    </lineage>
</organism>
<dbReference type="EMBL" id="BAAAZR010000002">
    <property type="protein sequence ID" value="GAA3798339.1"/>
    <property type="molecule type" value="Genomic_DNA"/>
</dbReference>
<evidence type="ECO:0000256" key="1">
    <source>
        <dbReference type="SAM" id="MobiDB-lite"/>
    </source>
</evidence>
<evidence type="ECO:0008006" key="4">
    <source>
        <dbReference type="Google" id="ProtNLM"/>
    </source>
</evidence>
<comment type="caution">
    <text evidence="2">The sequence shown here is derived from an EMBL/GenBank/DDBJ whole genome shotgun (WGS) entry which is preliminary data.</text>
</comment>
<evidence type="ECO:0000313" key="3">
    <source>
        <dbReference type="Proteomes" id="UP001500888"/>
    </source>
</evidence>
<dbReference type="InterPro" id="IPR019734">
    <property type="entry name" value="TPR_rpt"/>
</dbReference>
<accession>A0ABP7HL23</accession>
<reference evidence="3" key="1">
    <citation type="journal article" date="2019" name="Int. J. Syst. Evol. Microbiol.">
        <title>The Global Catalogue of Microorganisms (GCM) 10K type strain sequencing project: providing services to taxonomists for standard genome sequencing and annotation.</title>
        <authorList>
            <consortium name="The Broad Institute Genomics Platform"/>
            <consortium name="The Broad Institute Genome Sequencing Center for Infectious Disease"/>
            <person name="Wu L."/>
            <person name="Ma J."/>
        </authorList>
    </citation>
    <scope>NUCLEOTIDE SEQUENCE [LARGE SCALE GENOMIC DNA]</scope>
    <source>
        <strain evidence="3">JCM 16908</strain>
    </source>
</reference>
<name>A0ABP7HL23_9ACTN</name>
<evidence type="ECO:0000313" key="2">
    <source>
        <dbReference type="EMBL" id="GAA3798339.1"/>
    </source>
</evidence>
<protein>
    <recommendedName>
        <fullName evidence="4">Tetratricopeptide repeat protein</fullName>
    </recommendedName>
</protein>